<protein>
    <submittedName>
        <fullName evidence="2">Uncharacterized protein</fullName>
    </submittedName>
</protein>
<dbReference type="Ensembl" id="ENSSSCT00070007061.1">
    <property type="protein sequence ID" value="ENSSSCP00070005777.1"/>
    <property type="gene ID" value="ENSSSCG00070003769.1"/>
</dbReference>
<name>A0A4X1SU20_PIG</name>
<dbReference type="Proteomes" id="UP000314985">
    <property type="component" value="Chromosome 4"/>
</dbReference>
<proteinExistence type="predicted"/>
<dbReference type="AlphaFoldDB" id="A0A4X1SU20"/>
<sequence length="144" mass="15116">MHRVPGCRSVLGHRLWRAQNSGVKGNLSVKALGNCQAEGRAAAGPSLSPGSQCRDALLHSCPPPPPSLGAEGSPGCHGAEGEVAQQGQSQEGEGWLLDDKSGDQSRTPPGQKGRAHCLDPCPLGEWTQTRVWAPRVTALNKELL</sequence>
<reference evidence="2 3" key="1">
    <citation type="submission" date="2017-08" db="EMBL/GenBank/DDBJ databases">
        <title>USMARCv1.0.</title>
        <authorList>
            <person name="Hannum G.I."/>
            <person name="Koren S."/>
            <person name="Schroeder S.G."/>
            <person name="Chin S.C."/>
            <person name="Nonneman D.J."/>
            <person name="Becker S.A."/>
            <person name="Rosen B.D."/>
            <person name="Bickhart D.M."/>
            <person name="Putnam N.H."/>
            <person name="Green R.E."/>
            <person name="Tuggle C.K."/>
            <person name="Liu H."/>
            <person name="Rohrer G.A."/>
            <person name="Warr A."/>
            <person name="Hall R."/>
            <person name="Kim K."/>
            <person name="Hume D.A."/>
            <person name="Talbot R."/>
            <person name="Chow W."/>
            <person name="Howe K."/>
            <person name="Schwartz A.S."/>
            <person name="Watson M."/>
            <person name="Archibald A.L."/>
            <person name="Phillippy A.M."/>
            <person name="Smith T.P.L."/>
        </authorList>
    </citation>
    <scope>NUCLEOTIDE SEQUENCE [LARGE SCALE GENOMIC DNA]</scope>
</reference>
<accession>A0A4X1SU20</accession>
<reference evidence="2" key="2">
    <citation type="submission" date="2025-08" db="UniProtKB">
        <authorList>
            <consortium name="Ensembl"/>
        </authorList>
    </citation>
    <scope>IDENTIFICATION</scope>
</reference>
<feature type="region of interest" description="Disordered" evidence="1">
    <location>
        <begin position="40"/>
        <end position="116"/>
    </location>
</feature>
<organism evidence="2 3">
    <name type="scientific">Sus scrofa</name>
    <name type="common">Pig</name>
    <dbReference type="NCBI Taxonomy" id="9823"/>
    <lineage>
        <taxon>Eukaryota</taxon>
        <taxon>Metazoa</taxon>
        <taxon>Chordata</taxon>
        <taxon>Craniata</taxon>
        <taxon>Vertebrata</taxon>
        <taxon>Euteleostomi</taxon>
        <taxon>Mammalia</taxon>
        <taxon>Eutheria</taxon>
        <taxon>Laurasiatheria</taxon>
        <taxon>Artiodactyla</taxon>
        <taxon>Suina</taxon>
        <taxon>Suidae</taxon>
        <taxon>Sus</taxon>
    </lineage>
</organism>
<evidence type="ECO:0000313" key="2">
    <source>
        <dbReference type="Ensembl" id="ENSSSCP00070005777.1"/>
    </source>
</evidence>
<evidence type="ECO:0000256" key="1">
    <source>
        <dbReference type="SAM" id="MobiDB-lite"/>
    </source>
</evidence>
<evidence type="ECO:0000313" key="3">
    <source>
        <dbReference type="Proteomes" id="UP000314985"/>
    </source>
</evidence>